<keyword evidence="7 8" id="KW-0119">Carbohydrate metabolism</keyword>
<feature type="active site" description="Proton acceptor" evidence="9">
    <location>
        <position position="315"/>
    </location>
</feature>
<evidence type="ECO:0000256" key="10">
    <source>
        <dbReference type="PIRSR" id="PIRSR005096-2"/>
    </source>
</evidence>
<evidence type="ECO:0000313" key="12">
    <source>
        <dbReference type="EMBL" id="SKA71617.1"/>
    </source>
</evidence>
<dbReference type="Gene3D" id="2.70.98.10">
    <property type="match status" value="1"/>
</dbReference>
<dbReference type="EMBL" id="FUXZ01000016">
    <property type="protein sequence ID" value="SKA71617.1"/>
    <property type="molecule type" value="Genomic_DNA"/>
</dbReference>
<comment type="similarity">
    <text evidence="3 8">Belongs to the aldose epimerase family.</text>
</comment>
<evidence type="ECO:0000256" key="8">
    <source>
        <dbReference type="PIRNR" id="PIRNR005096"/>
    </source>
</evidence>
<name>A0A1T4W344_9FIRM</name>
<organism evidence="12 13">
    <name type="scientific">Eubacterium uniforme</name>
    <dbReference type="NCBI Taxonomy" id="39495"/>
    <lineage>
        <taxon>Bacteria</taxon>
        <taxon>Bacillati</taxon>
        <taxon>Bacillota</taxon>
        <taxon>Clostridia</taxon>
        <taxon>Eubacteriales</taxon>
        <taxon>Eubacteriaceae</taxon>
        <taxon>Eubacterium</taxon>
    </lineage>
</organism>
<accession>A0A1T4W344</accession>
<dbReference type="GO" id="GO:0006006">
    <property type="term" value="P:glucose metabolic process"/>
    <property type="evidence" value="ECO:0007669"/>
    <property type="project" value="TreeGrafter"/>
</dbReference>
<evidence type="ECO:0000256" key="7">
    <source>
        <dbReference type="ARBA" id="ARBA00023277"/>
    </source>
</evidence>
<dbReference type="InterPro" id="IPR014718">
    <property type="entry name" value="GH-type_carb-bd"/>
</dbReference>
<dbReference type="GO" id="GO:0005737">
    <property type="term" value="C:cytoplasm"/>
    <property type="evidence" value="ECO:0007669"/>
    <property type="project" value="TreeGrafter"/>
</dbReference>
<comment type="catalytic activity">
    <reaction evidence="1 8">
        <text>alpha-D-glucose = beta-D-glucose</text>
        <dbReference type="Rhea" id="RHEA:10264"/>
        <dbReference type="ChEBI" id="CHEBI:15903"/>
        <dbReference type="ChEBI" id="CHEBI:17925"/>
        <dbReference type="EC" id="5.1.3.3"/>
    </reaction>
</comment>
<reference evidence="12 13" key="1">
    <citation type="submission" date="2017-02" db="EMBL/GenBank/DDBJ databases">
        <authorList>
            <person name="Peterson S.W."/>
        </authorList>
    </citation>
    <scope>NUCLEOTIDE SEQUENCE [LARGE SCALE GENOMIC DNA]</scope>
    <source>
        <strain evidence="12 13">ATCC 35992</strain>
    </source>
</reference>
<dbReference type="InterPro" id="IPR015443">
    <property type="entry name" value="Aldose_1-epimerase"/>
</dbReference>
<dbReference type="GO" id="GO:0004034">
    <property type="term" value="F:aldose 1-epimerase activity"/>
    <property type="evidence" value="ECO:0007669"/>
    <property type="project" value="UniProtKB-EC"/>
</dbReference>
<dbReference type="Proteomes" id="UP000190814">
    <property type="component" value="Unassembled WGS sequence"/>
</dbReference>
<dbReference type="PROSITE" id="PS00545">
    <property type="entry name" value="ALDOSE_1_EPIMERASE"/>
    <property type="match status" value="1"/>
</dbReference>
<dbReference type="PANTHER" id="PTHR10091">
    <property type="entry name" value="ALDOSE-1-EPIMERASE"/>
    <property type="match status" value="1"/>
</dbReference>
<dbReference type="Pfam" id="PF01263">
    <property type="entry name" value="Aldose_epim"/>
    <property type="match status" value="1"/>
</dbReference>
<sequence>MKITKSEFGKTKDGKVAYLYEITNSKNAKLTVTNYGAIMVNIIVPDKDGNFADVLLGYDKLEDYFENPSAHGAVVGRNANRIEKAQFVLNGEVIKMEVNDNDNNLHSGSNSYFYRLYDEVAVNEAEGFVTFRLLSPDGDQNLPGNLTFDVTYKFTEDNEVVINYKAVSDKDTIINPTNHSYFNLNGHNSGCALDHIIWVDADKFTVADEHAIPHGEERDVTGTVFDFRTPKSAREGNKSTDMQIASASGYDRNFVLNNPTLDKPIARIEGDKSGRVMEIFTTLPGLQFYAGNFIGLNEVSKDGYIYKGNDGLAFESQYAPNAVNLPQFPQPFYKAGEEYNSTTIYKFSAK</sequence>
<feature type="binding site" evidence="10">
    <location>
        <position position="251"/>
    </location>
    <ligand>
        <name>beta-D-galactose</name>
        <dbReference type="ChEBI" id="CHEBI:27667"/>
    </ligand>
</feature>
<dbReference type="EC" id="5.1.3.3" evidence="4 8"/>
<dbReference type="GO" id="GO:0033499">
    <property type="term" value="P:galactose catabolic process via UDP-galactose, Leloir pathway"/>
    <property type="evidence" value="ECO:0007669"/>
    <property type="project" value="TreeGrafter"/>
</dbReference>
<evidence type="ECO:0000256" key="9">
    <source>
        <dbReference type="PIRSR" id="PIRSR005096-1"/>
    </source>
</evidence>
<feature type="active site" description="Proton donor" evidence="9">
    <location>
        <position position="179"/>
    </location>
</feature>
<dbReference type="PANTHER" id="PTHR10091:SF0">
    <property type="entry name" value="GALACTOSE MUTAROTASE"/>
    <property type="match status" value="1"/>
</dbReference>
<gene>
    <name evidence="12" type="ORF">SAMN02745111_02226</name>
</gene>
<feature type="binding site" evidence="11">
    <location>
        <begin position="80"/>
        <end position="81"/>
    </location>
    <ligand>
        <name>beta-D-galactose</name>
        <dbReference type="ChEBI" id="CHEBI:27667"/>
    </ligand>
</feature>
<dbReference type="InterPro" id="IPR008183">
    <property type="entry name" value="Aldose_1/G6P_1-epimerase"/>
</dbReference>
<evidence type="ECO:0000256" key="3">
    <source>
        <dbReference type="ARBA" id="ARBA00006206"/>
    </source>
</evidence>
<evidence type="ECO:0000256" key="1">
    <source>
        <dbReference type="ARBA" id="ARBA00001614"/>
    </source>
</evidence>
<evidence type="ECO:0000256" key="6">
    <source>
        <dbReference type="ARBA" id="ARBA00023235"/>
    </source>
</evidence>
<dbReference type="PIRSF" id="PIRSF005096">
    <property type="entry name" value="GALM"/>
    <property type="match status" value="1"/>
</dbReference>
<evidence type="ECO:0000256" key="2">
    <source>
        <dbReference type="ARBA" id="ARBA00005028"/>
    </source>
</evidence>
<keyword evidence="13" id="KW-1185">Reference proteome</keyword>
<proteinExistence type="inferred from homology"/>
<dbReference type="AlphaFoldDB" id="A0A1T4W344"/>
<dbReference type="NCBIfam" id="NF008277">
    <property type="entry name" value="PRK11055.1"/>
    <property type="match status" value="1"/>
</dbReference>
<dbReference type="SUPFAM" id="SSF74650">
    <property type="entry name" value="Galactose mutarotase-like"/>
    <property type="match status" value="1"/>
</dbReference>
<dbReference type="RefSeq" id="WP_078767055.1">
    <property type="nucleotide sequence ID" value="NZ_FUXZ01000016.1"/>
</dbReference>
<dbReference type="UniPathway" id="UPA00242"/>
<dbReference type="GO" id="GO:0030246">
    <property type="term" value="F:carbohydrate binding"/>
    <property type="evidence" value="ECO:0007669"/>
    <property type="project" value="InterPro"/>
</dbReference>
<evidence type="ECO:0000256" key="5">
    <source>
        <dbReference type="ARBA" id="ARBA00014165"/>
    </source>
</evidence>
<evidence type="ECO:0000256" key="11">
    <source>
        <dbReference type="PIRSR" id="PIRSR005096-3"/>
    </source>
</evidence>
<feature type="binding site" evidence="11">
    <location>
        <begin position="179"/>
        <end position="181"/>
    </location>
    <ligand>
        <name>beta-D-galactose</name>
        <dbReference type="ChEBI" id="CHEBI:27667"/>
    </ligand>
</feature>
<evidence type="ECO:0000313" key="13">
    <source>
        <dbReference type="Proteomes" id="UP000190814"/>
    </source>
</evidence>
<keyword evidence="6 8" id="KW-0413">Isomerase</keyword>
<dbReference type="CDD" id="cd09019">
    <property type="entry name" value="galactose_mutarotase_like"/>
    <property type="match status" value="1"/>
</dbReference>
<dbReference type="InterPro" id="IPR011013">
    <property type="entry name" value="Gal_mutarotase_sf_dom"/>
</dbReference>
<evidence type="ECO:0000256" key="4">
    <source>
        <dbReference type="ARBA" id="ARBA00013185"/>
    </source>
</evidence>
<protein>
    <recommendedName>
        <fullName evidence="5 8">Aldose 1-epimerase</fullName>
        <ecNumber evidence="4 8">5.1.3.3</ecNumber>
    </recommendedName>
</protein>
<comment type="pathway">
    <text evidence="2 8">Carbohydrate metabolism; hexose metabolism.</text>
</comment>
<dbReference type="InterPro" id="IPR047215">
    <property type="entry name" value="Galactose_mutarotase-like"/>
</dbReference>
<dbReference type="InterPro" id="IPR018052">
    <property type="entry name" value="Ald1_epimerase_CS"/>
</dbReference>
<dbReference type="OrthoDB" id="9779408at2"/>
<dbReference type="STRING" id="39495.SAMN02745111_02226"/>